<protein>
    <submittedName>
        <fullName evidence="2">Uncharacterized protein</fullName>
    </submittedName>
</protein>
<name>A0AAD2CF04_9STRA</name>
<reference evidence="2" key="1">
    <citation type="submission" date="2023-08" db="EMBL/GenBank/DDBJ databases">
        <authorList>
            <person name="Audoor S."/>
            <person name="Bilcke G."/>
        </authorList>
    </citation>
    <scope>NUCLEOTIDE SEQUENCE</scope>
</reference>
<keyword evidence="1" id="KW-1133">Transmembrane helix</keyword>
<keyword evidence="3" id="KW-1185">Reference proteome</keyword>
<dbReference type="AlphaFoldDB" id="A0AAD2CF04"/>
<proteinExistence type="predicted"/>
<evidence type="ECO:0000313" key="2">
    <source>
        <dbReference type="EMBL" id="CAJ1931820.1"/>
    </source>
</evidence>
<accession>A0AAD2CF04</accession>
<evidence type="ECO:0000313" key="3">
    <source>
        <dbReference type="Proteomes" id="UP001295423"/>
    </source>
</evidence>
<keyword evidence="1" id="KW-0812">Transmembrane</keyword>
<dbReference type="EMBL" id="CAKOGP040000180">
    <property type="protein sequence ID" value="CAJ1931820.1"/>
    <property type="molecule type" value="Genomic_DNA"/>
</dbReference>
<evidence type="ECO:0000256" key="1">
    <source>
        <dbReference type="SAM" id="Phobius"/>
    </source>
</evidence>
<dbReference type="Proteomes" id="UP001295423">
    <property type="component" value="Unassembled WGS sequence"/>
</dbReference>
<comment type="caution">
    <text evidence="2">The sequence shown here is derived from an EMBL/GenBank/DDBJ whole genome shotgun (WGS) entry which is preliminary data.</text>
</comment>
<keyword evidence="1" id="KW-0472">Membrane</keyword>
<gene>
    <name evidence="2" type="ORF">CYCCA115_LOCUS2561</name>
</gene>
<feature type="transmembrane region" description="Helical" evidence="1">
    <location>
        <begin position="35"/>
        <end position="54"/>
    </location>
</feature>
<organism evidence="2 3">
    <name type="scientific">Cylindrotheca closterium</name>
    <dbReference type="NCBI Taxonomy" id="2856"/>
    <lineage>
        <taxon>Eukaryota</taxon>
        <taxon>Sar</taxon>
        <taxon>Stramenopiles</taxon>
        <taxon>Ochrophyta</taxon>
        <taxon>Bacillariophyta</taxon>
        <taxon>Bacillariophyceae</taxon>
        <taxon>Bacillariophycidae</taxon>
        <taxon>Bacillariales</taxon>
        <taxon>Bacillariaceae</taxon>
        <taxon>Cylindrotheca</taxon>
    </lineage>
</organism>
<sequence length="1216" mass="135442">MAGNGSSYQKEGVQYESIPTNGNGGGSSSNGAKKWIIGAVVAVILLAVGKSAFYKTPGAATDAAVAKANLPKSKTGNLKLFDEHRRFLMEDYDARSTFASFLPGVAGYFGKPVWAFYVNRGQAISTFGTTSKDFPILEFNAANKAYQVTPFLGFRTFVRGTRTGALSTSFDVEPFAPANSRNLLDKDDNTDKPKRILYVGTNEVEIQEIDGIHGLTTNVKYFILPEEDFASLIRRTTLTNSGSDAVELEILDGLAKIEPSGGKLDWGLKQMGRTLEGWMGVYQADEESLTMPFYKMSTEPTDEAKVKIEEHGHYCISFIESLDESATLLPIVFDVDKVFGQSTSLENPNGLMASSVGEILDNPQYGDAKTSSAFAAVRKVTLKPGENVTIASVYGRADHISEVPELAQIVTSPGFISKKSVRARTLIDELTASVETTTVNPLFDGTVQQMFLDNSLRGGMPTVLGNVDSDATYDEDSEVKIFHSFSRIHGDLERDYNAFSIDPAFFSQGPGNYRDIAQNRRNDVTFVPRSGAFNIKMFLSYIQADGYEPLTVEAVVYLFPDAEKAKKVAKEVTTDASSAKILSEVLTGGPFRPGQLFTLCEKLNINRTLDNDGFIQPIVAAAEDRAMAVFGQGYWADHWDYYIDLVEAYLAIYPDKEEELMYDNQLRYFFSTATVQPRSKKYVLDYTFDGTHKHVIQLGSTFFDQEKVQEQEAFRDQNTGLLGIDANWQRDTKGKAFTSSPIAKLFLLGAVKFAMRDAWGMGIEYEGGRPGWLDSMNGLPGMVGSGMPETHELYLLLKYVKSVVDKYDRDVVLPVELGTMLATIEEALDELEATGYTDPEDLPFDVPEPLFKYWDVVASARENYRNDVQYYFSGKTQSFEAKKVSAMIKRWLAEVEKGIDRSFKFGSKGDTTGIAPSFFSYDVTDWELNGNKNDVGLALVNAKAMKVGIFPLFLEGPVRYMKTIQDKEDLMTDTYLKVFKSGLRDEELNMYYLSASLAGETFDMGRQIAFAPGWLENQSIWMHMSYKYYLQLIRGKMYTEFFSEMKGGGILPFMDPTIYGRPLMECSSFIASSAFPDPGQHGRGFLARLSGSTAEFMDMWKLMFIGPKPFFLNEKNEVEMELVPALPSWLFEDESSDSDPNFDEDGNHIVSFKLFAAIPVTYHNPGARDLFGEPPKKYKVTKIDGTSIEVEGSTIPTKTALEIRRVSQVESIDAYF</sequence>